<dbReference type="EMBL" id="VCIW01000016">
    <property type="protein sequence ID" value="TLS50239.1"/>
    <property type="molecule type" value="Genomic_DNA"/>
</dbReference>
<evidence type="ECO:0000313" key="2">
    <source>
        <dbReference type="Proteomes" id="UP000309676"/>
    </source>
</evidence>
<name>A0A5R9G5C3_9BACL</name>
<protein>
    <submittedName>
        <fullName evidence="1">Uncharacterized protein</fullName>
    </submittedName>
</protein>
<organism evidence="1 2">
    <name type="scientific">Paenibacillus antri</name>
    <dbReference type="NCBI Taxonomy" id="2582848"/>
    <lineage>
        <taxon>Bacteria</taxon>
        <taxon>Bacillati</taxon>
        <taxon>Bacillota</taxon>
        <taxon>Bacilli</taxon>
        <taxon>Bacillales</taxon>
        <taxon>Paenibacillaceae</taxon>
        <taxon>Paenibacillus</taxon>
    </lineage>
</organism>
<gene>
    <name evidence="1" type="ORF">FE782_21475</name>
</gene>
<proteinExistence type="predicted"/>
<dbReference type="OrthoDB" id="2381628at2"/>
<dbReference type="Proteomes" id="UP000309676">
    <property type="component" value="Unassembled WGS sequence"/>
</dbReference>
<evidence type="ECO:0000313" key="1">
    <source>
        <dbReference type="EMBL" id="TLS50239.1"/>
    </source>
</evidence>
<sequence>MDRDFMQIKSLEGELKLSHKKRDFGITVSTKELVYQKPHVNYVIRLDAIVTITPFEEAGSPGARRGWKGIPTYELSGLAIGKDHYRIYAREAVMHSRSGIYTLGATEFILPMAPDLLRAVARYGQLNAF</sequence>
<accession>A0A5R9G5C3</accession>
<dbReference type="RefSeq" id="WP_138196393.1">
    <property type="nucleotide sequence ID" value="NZ_VCIW01000016.1"/>
</dbReference>
<reference evidence="1 2" key="1">
    <citation type="submission" date="2019-05" db="EMBL/GenBank/DDBJ databases">
        <authorList>
            <person name="Narsing Rao M.P."/>
            <person name="Li W.J."/>
        </authorList>
    </citation>
    <scope>NUCLEOTIDE SEQUENCE [LARGE SCALE GENOMIC DNA]</scope>
    <source>
        <strain evidence="1 2">SYSU_K30003</strain>
    </source>
</reference>
<comment type="caution">
    <text evidence="1">The sequence shown here is derived from an EMBL/GenBank/DDBJ whole genome shotgun (WGS) entry which is preliminary data.</text>
</comment>
<dbReference type="AlphaFoldDB" id="A0A5R9G5C3"/>
<keyword evidence="2" id="KW-1185">Reference proteome</keyword>